<dbReference type="SUPFAM" id="SSF141868">
    <property type="entry name" value="EAL domain-like"/>
    <property type="match status" value="1"/>
</dbReference>
<dbReference type="Gene3D" id="3.20.20.450">
    <property type="entry name" value="EAL domain"/>
    <property type="match status" value="1"/>
</dbReference>
<dbReference type="Proteomes" id="UP000180254">
    <property type="component" value="Unassembled WGS sequence"/>
</dbReference>
<dbReference type="CDD" id="cd00130">
    <property type="entry name" value="PAS"/>
    <property type="match status" value="2"/>
</dbReference>
<dbReference type="InterPro" id="IPR001633">
    <property type="entry name" value="EAL_dom"/>
</dbReference>
<gene>
    <name evidence="5" type="primary">gmr_3</name>
    <name evidence="5" type="ORF">EUAN_01950</name>
</gene>
<keyword evidence="6" id="KW-1185">Reference proteome</keyword>
<feature type="domain" description="GGDEF" evidence="4">
    <location>
        <begin position="403"/>
        <end position="535"/>
    </location>
</feature>
<accession>A0A1S1V9N3</accession>
<dbReference type="STRING" id="39480.EUAN_01950"/>
<dbReference type="SMART" id="SM00052">
    <property type="entry name" value="EAL"/>
    <property type="match status" value="1"/>
</dbReference>
<evidence type="ECO:0000259" key="4">
    <source>
        <dbReference type="PROSITE" id="PS50887"/>
    </source>
</evidence>
<dbReference type="InterPro" id="IPR029787">
    <property type="entry name" value="Nucleotide_cyclase"/>
</dbReference>
<dbReference type="SUPFAM" id="SSF55073">
    <property type="entry name" value="Nucleotide cyclase"/>
    <property type="match status" value="1"/>
</dbReference>
<name>A0A1S1V9N3_9FIRM</name>
<evidence type="ECO:0000259" key="3">
    <source>
        <dbReference type="PROSITE" id="PS50883"/>
    </source>
</evidence>
<keyword evidence="5" id="KW-0378">Hydrolase</keyword>
<reference evidence="5 6" key="1">
    <citation type="submission" date="2016-09" db="EMBL/GenBank/DDBJ databases">
        <title>Genome sequence of Eubacterium angustum.</title>
        <authorList>
            <person name="Poehlein A."/>
            <person name="Daniel R."/>
        </authorList>
    </citation>
    <scope>NUCLEOTIDE SEQUENCE [LARGE SCALE GENOMIC DNA]</scope>
    <source>
        <strain evidence="5 6">DSM 1989</strain>
    </source>
</reference>
<dbReference type="SUPFAM" id="SSF55785">
    <property type="entry name" value="PYP-like sensor domain (PAS domain)"/>
    <property type="match status" value="3"/>
</dbReference>
<dbReference type="InterPro" id="IPR043128">
    <property type="entry name" value="Rev_trsase/Diguanyl_cyclase"/>
</dbReference>
<dbReference type="RefSeq" id="WP_071060729.1">
    <property type="nucleotide sequence ID" value="NZ_MKIE01000001.1"/>
</dbReference>
<dbReference type="InterPro" id="IPR000160">
    <property type="entry name" value="GGDEF_dom"/>
</dbReference>
<dbReference type="InterPro" id="IPR000700">
    <property type="entry name" value="PAS-assoc_C"/>
</dbReference>
<dbReference type="SMART" id="SM00086">
    <property type="entry name" value="PAC"/>
    <property type="match status" value="3"/>
</dbReference>
<protein>
    <submittedName>
        <fullName evidence="5">Cyclic di-GMP phosphodiesterase Gmr</fullName>
        <ecNumber evidence="5">3.1.4.52</ecNumber>
    </submittedName>
</protein>
<dbReference type="OrthoDB" id="9805474at2"/>
<dbReference type="NCBIfam" id="TIGR00254">
    <property type="entry name" value="GGDEF"/>
    <property type="match status" value="1"/>
</dbReference>
<dbReference type="EC" id="3.1.4.52" evidence="5"/>
<feature type="domain" description="EAL" evidence="3">
    <location>
        <begin position="544"/>
        <end position="797"/>
    </location>
</feature>
<evidence type="ECO:0000259" key="2">
    <source>
        <dbReference type="PROSITE" id="PS50113"/>
    </source>
</evidence>
<dbReference type="SMART" id="SM00267">
    <property type="entry name" value="GGDEF"/>
    <property type="match status" value="1"/>
</dbReference>
<dbReference type="PROSITE" id="PS50887">
    <property type="entry name" value="GGDEF"/>
    <property type="match status" value="1"/>
</dbReference>
<organism evidence="5 6">
    <name type="scientific">Andreesenia angusta</name>
    <dbReference type="NCBI Taxonomy" id="39480"/>
    <lineage>
        <taxon>Bacteria</taxon>
        <taxon>Bacillati</taxon>
        <taxon>Bacillota</taxon>
        <taxon>Tissierellia</taxon>
        <taxon>Tissierellales</taxon>
        <taxon>Gottschalkiaceae</taxon>
        <taxon>Andreesenia</taxon>
    </lineage>
</organism>
<evidence type="ECO:0000313" key="5">
    <source>
        <dbReference type="EMBL" id="OHW63331.1"/>
    </source>
</evidence>
<dbReference type="Pfam" id="PF00990">
    <property type="entry name" value="GGDEF"/>
    <property type="match status" value="1"/>
</dbReference>
<sequence length="798" mass="91655">MSSNYKLNQAGLVEFIHKLPTPAILVSKNFENSFEILSLNTAFEKSFKCLERELLGENPVDLFDACFENRLNEGFVDIECMAKLKDGEEVPTYVKISKIDTESEEGLKLILVQDASREYELERELERLHTQSESIFEHRPDFNYTINREGYMTSVNLVGEKLLKYSKSEMLRMHYTEFIHEADIYTTQQKFKKVLESKVVQFEIKLCTKYGEKIIVYITAIPILDGGEVVGVYGNARDITKDREIENQLQESEQRYRSLFENNVDAVVTFDLDGNFAFMNSATEKLMGYSSEELLGRPFLPHIVSEYKEFTLNEFSKALKGKAIQYETAMYNKKKEIVDLHITVIPIILDSQVVGIHCIGKDITMQKNIEKRLSDMAYRDYLTGLPNQYAFQGHVEALVKGDRSFAILMIDLDRFKSVNDSWGHEVGDQLLKAVSERLLKYIPHNADLFRYGGDEYIISFESKSKGEIHHFVTMIQNLFKNSFIVNGIEISISSSIGVSLCPEDGSDIDTLLKKSDNALYFSKRHGRNHFTLYQDVADEIDNQLLKTELLLKNALQKEELFLAYQPQIDISDYSVYGVEALLRWENEEIGLVPPSHFIPIAEDSGLIIEIGKWVIETACRQLADWKDLRVRDVKMSVNVSTYQFYHIDFIPHLQETIRTTGIDPSQLVLEITESIASNAGTVIDQLKKLKEMKVKVSIDDFGTGYSSLKYLKDFPIDHLKIDKSFVQEIGEDEKSEDIVSSIITLARNLGFQTIAEGAETEQHIQFLKNQKCDLVQGYYFSKPLYSKTFKCWLSNWNI</sequence>
<evidence type="ECO:0000313" key="6">
    <source>
        <dbReference type="Proteomes" id="UP000180254"/>
    </source>
</evidence>
<dbReference type="GO" id="GO:0071111">
    <property type="term" value="F:cyclic-guanylate-specific phosphodiesterase activity"/>
    <property type="evidence" value="ECO:0007669"/>
    <property type="project" value="UniProtKB-EC"/>
</dbReference>
<feature type="domain" description="PAS" evidence="1">
    <location>
        <begin position="128"/>
        <end position="198"/>
    </location>
</feature>
<dbReference type="InterPro" id="IPR035919">
    <property type="entry name" value="EAL_sf"/>
</dbReference>
<dbReference type="PANTHER" id="PTHR44757:SF2">
    <property type="entry name" value="BIOFILM ARCHITECTURE MAINTENANCE PROTEIN MBAA"/>
    <property type="match status" value="1"/>
</dbReference>
<dbReference type="PROSITE" id="PS50883">
    <property type="entry name" value="EAL"/>
    <property type="match status" value="1"/>
</dbReference>
<dbReference type="NCBIfam" id="TIGR00229">
    <property type="entry name" value="sensory_box"/>
    <property type="match status" value="2"/>
</dbReference>
<feature type="domain" description="PAC" evidence="2">
    <location>
        <begin position="200"/>
        <end position="251"/>
    </location>
</feature>
<dbReference type="Gene3D" id="3.30.450.20">
    <property type="entry name" value="PAS domain"/>
    <property type="match status" value="3"/>
</dbReference>
<dbReference type="InterPro" id="IPR000014">
    <property type="entry name" value="PAS"/>
</dbReference>
<dbReference type="PROSITE" id="PS50112">
    <property type="entry name" value="PAS"/>
    <property type="match status" value="2"/>
</dbReference>
<dbReference type="CDD" id="cd01948">
    <property type="entry name" value="EAL"/>
    <property type="match status" value="1"/>
</dbReference>
<dbReference type="Pfam" id="PF13426">
    <property type="entry name" value="PAS_9"/>
    <property type="match status" value="3"/>
</dbReference>
<dbReference type="CDD" id="cd01949">
    <property type="entry name" value="GGDEF"/>
    <property type="match status" value="1"/>
</dbReference>
<dbReference type="SMART" id="SM00091">
    <property type="entry name" value="PAS"/>
    <property type="match status" value="3"/>
</dbReference>
<dbReference type="PANTHER" id="PTHR44757">
    <property type="entry name" value="DIGUANYLATE CYCLASE DGCP"/>
    <property type="match status" value="1"/>
</dbReference>
<dbReference type="Pfam" id="PF00563">
    <property type="entry name" value="EAL"/>
    <property type="match status" value="1"/>
</dbReference>
<dbReference type="EMBL" id="MKIE01000001">
    <property type="protein sequence ID" value="OHW63331.1"/>
    <property type="molecule type" value="Genomic_DNA"/>
</dbReference>
<dbReference type="InterPro" id="IPR035965">
    <property type="entry name" value="PAS-like_dom_sf"/>
</dbReference>
<dbReference type="InterPro" id="IPR001610">
    <property type="entry name" value="PAC"/>
</dbReference>
<dbReference type="InterPro" id="IPR052155">
    <property type="entry name" value="Biofilm_reg_signaling"/>
</dbReference>
<dbReference type="AlphaFoldDB" id="A0A1S1V9N3"/>
<feature type="domain" description="PAS" evidence="1">
    <location>
        <begin position="252"/>
        <end position="322"/>
    </location>
</feature>
<dbReference type="Gene3D" id="3.30.70.270">
    <property type="match status" value="1"/>
</dbReference>
<proteinExistence type="predicted"/>
<evidence type="ECO:0000259" key="1">
    <source>
        <dbReference type="PROSITE" id="PS50112"/>
    </source>
</evidence>
<comment type="caution">
    <text evidence="5">The sequence shown here is derived from an EMBL/GenBank/DDBJ whole genome shotgun (WGS) entry which is preliminary data.</text>
</comment>
<dbReference type="PROSITE" id="PS50113">
    <property type="entry name" value="PAC"/>
    <property type="match status" value="1"/>
</dbReference>